<dbReference type="KEGG" id="fte:Fluta_3473"/>
<name>F2ICH5_FLUTR</name>
<keyword evidence="1" id="KW-0732">Signal</keyword>
<evidence type="ECO:0008006" key="4">
    <source>
        <dbReference type="Google" id="ProtNLM"/>
    </source>
</evidence>
<dbReference type="PROSITE" id="PS51257">
    <property type="entry name" value="PROKAR_LIPOPROTEIN"/>
    <property type="match status" value="1"/>
</dbReference>
<reference evidence="2 3" key="1">
    <citation type="journal article" date="2011" name="Stand. Genomic Sci.">
        <title>Complete genome sequence of the gliding freshwater bacterium Fluviicola taffensis type strain (RW262).</title>
        <authorList>
            <person name="Woyke T."/>
            <person name="Chertkov O."/>
            <person name="Lapidus A."/>
            <person name="Nolan M."/>
            <person name="Lucas S."/>
            <person name="Del Rio T.G."/>
            <person name="Tice H."/>
            <person name="Cheng J.F."/>
            <person name="Tapia R."/>
            <person name="Han C."/>
            <person name="Goodwin L."/>
            <person name="Pitluck S."/>
            <person name="Liolios K."/>
            <person name="Pagani I."/>
            <person name="Ivanova N."/>
            <person name="Huntemann M."/>
            <person name="Mavromatis K."/>
            <person name="Mikhailova N."/>
            <person name="Pati A."/>
            <person name="Chen A."/>
            <person name="Palaniappan K."/>
            <person name="Land M."/>
            <person name="Hauser L."/>
            <person name="Brambilla E.M."/>
            <person name="Rohde M."/>
            <person name="Mwirichia R."/>
            <person name="Sikorski J."/>
            <person name="Tindall B.J."/>
            <person name="Goker M."/>
            <person name="Bristow J."/>
            <person name="Eisen J.A."/>
            <person name="Markowitz V."/>
            <person name="Hugenholtz P."/>
            <person name="Klenk H.P."/>
            <person name="Kyrpides N.C."/>
        </authorList>
    </citation>
    <scope>NUCLEOTIDE SEQUENCE [LARGE SCALE GENOMIC DNA]</scope>
    <source>
        <strain evidence="3">DSM 16823 / RW262 / RW262</strain>
    </source>
</reference>
<dbReference type="HOGENOM" id="CLU_1774675_0_0_10"/>
<reference evidence="3" key="2">
    <citation type="submission" date="2011-02" db="EMBL/GenBank/DDBJ databases">
        <title>The complete genome of Fluviicola taffensis DSM 16823.</title>
        <authorList>
            <consortium name="US DOE Joint Genome Institute (JGI-PGF)"/>
            <person name="Lucas S."/>
            <person name="Copeland A."/>
            <person name="Lapidus A."/>
            <person name="Bruce D."/>
            <person name="Goodwin L."/>
            <person name="Pitluck S."/>
            <person name="Kyrpides N."/>
            <person name="Mavromatis K."/>
            <person name="Ivanova N."/>
            <person name="Mikhailova N."/>
            <person name="Pagani I."/>
            <person name="Chertkov O."/>
            <person name="Detter J.C."/>
            <person name="Han C."/>
            <person name="Tapia R."/>
            <person name="Land M."/>
            <person name="Hauser L."/>
            <person name="Markowitz V."/>
            <person name="Cheng J.-F."/>
            <person name="Hugenholtz P."/>
            <person name="Woyke T."/>
            <person name="Wu D."/>
            <person name="Tindall B."/>
            <person name="Pomrenke H.G."/>
            <person name="Brambilla E."/>
            <person name="Klenk H.-P."/>
            <person name="Eisen J.A."/>
        </authorList>
    </citation>
    <scope>NUCLEOTIDE SEQUENCE [LARGE SCALE GENOMIC DNA]</scope>
    <source>
        <strain evidence="3">DSM 16823 / RW262 / RW262</strain>
    </source>
</reference>
<accession>F2ICH5</accession>
<sequence length="146" mass="16496" precursor="true">MLKPTITFILLLSAMFFTSCDSNFFHVQIQNNSSDTLHVNYILLEHDDSLRFDGGPGVGPTGHGRFEEKYDSITKVHSFVIAPGRLCYLVNTMNEDLDRISDFVLFKRLEIIKGSDTVILAKNRGTSAIFTKIVESHKVNWTLVVD</sequence>
<dbReference type="EMBL" id="CP002542">
    <property type="protein sequence ID" value="AEA45445.1"/>
    <property type="molecule type" value="Genomic_DNA"/>
</dbReference>
<evidence type="ECO:0000313" key="3">
    <source>
        <dbReference type="Proteomes" id="UP000007463"/>
    </source>
</evidence>
<gene>
    <name evidence="2" type="ordered locus">Fluta_3473</name>
</gene>
<feature type="signal peptide" evidence="1">
    <location>
        <begin position="1"/>
        <end position="19"/>
    </location>
</feature>
<keyword evidence="3" id="KW-1185">Reference proteome</keyword>
<dbReference type="Proteomes" id="UP000007463">
    <property type="component" value="Chromosome"/>
</dbReference>
<protein>
    <recommendedName>
        <fullName evidence="4">Lipoprotein</fullName>
    </recommendedName>
</protein>
<proteinExistence type="predicted"/>
<dbReference type="AlphaFoldDB" id="F2ICH5"/>
<organism evidence="2 3">
    <name type="scientific">Fluviicola taffensis (strain DSM 16823 / NCIMB 13979 / RW262)</name>
    <dbReference type="NCBI Taxonomy" id="755732"/>
    <lineage>
        <taxon>Bacteria</taxon>
        <taxon>Pseudomonadati</taxon>
        <taxon>Bacteroidota</taxon>
        <taxon>Flavobacteriia</taxon>
        <taxon>Flavobacteriales</taxon>
        <taxon>Crocinitomicaceae</taxon>
        <taxon>Fluviicola</taxon>
    </lineage>
</organism>
<evidence type="ECO:0000313" key="2">
    <source>
        <dbReference type="EMBL" id="AEA45445.1"/>
    </source>
</evidence>
<feature type="chain" id="PRO_5003283312" description="Lipoprotein" evidence="1">
    <location>
        <begin position="20"/>
        <end position="146"/>
    </location>
</feature>
<evidence type="ECO:0000256" key="1">
    <source>
        <dbReference type="SAM" id="SignalP"/>
    </source>
</evidence>